<evidence type="ECO:0000313" key="2">
    <source>
        <dbReference type="Proteomes" id="UP000569903"/>
    </source>
</evidence>
<dbReference type="Proteomes" id="UP000569903">
    <property type="component" value="Unassembled WGS sequence"/>
</dbReference>
<dbReference type="AlphaFoldDB" id="A0A841Z0H1"/>
<organism evidence="1 2">
    <name type="scientific">Listeria newyorkensis</name>
    <dbReference type="NCBI Taxonomy" id="1497681"/>
    <lineage>
        <taxon>Bacteria</taxon>
        <taxon>Bacillati</taxon>
        <taxon>Bacillota</taxon>
        <taxon>Bacilli</taxon>
        <taxon>Bacillales</taxon>
        <taxon>Listeriaceae</taxon>
        <taxon>Listeria</taxon>
    </lineage>
</organism>
<proteinExistence type="predicted"/>
<protein>
    <recommendedName>
        <fullName evidence="3">Phage tail protein</fullName>
    </recommendedName>
</protein>
<comment type="caution">
    <text evidence="1">The sequence shown here is derived from an EMBL/GenBank/DDBJ whole genome shotgun (WGS) entry which is preliminary data.</text>
</comment>
<accession>A0A841Z0H1</accession>
<sequence>MIERVLKIPNYFQFAGKKSTDFGMRILIDRVFPIPEQDVERIPTTGVSGDNFIDKDRYKNITMDYPVNIQAYDDLTIYEIYAEISKWIRFKRGYNKLIDTADERYYRLARCFNMTEIINVNNWFGRTTISFDCKPFKYSIIGSQVFNIEKGGRLNNVEIFPSNPVITIFGNGDINFFVNDYKVVLKGIKDKITIDTGLQIAYKEGVLLNTSVETYPYPQLAVGENRFTWTGNVTKVEVTPNWRTI</sequence>
<evidence type="ECO:0000313" key="1">
    <source>
        <dbReference type="EMBL" id="MBC1459078.1"/>
    </source>
</evidence>
<gene>
    <name evidence="1" type="ORF">HB850_15060</name>
</gene>
<name>A0A841Z0H1_9LIST</name>
<dbReference type="Gene3D" id="2.40.30.200">
    <property type="match status" value="1"/>
</dbReference>
<evidence type="ECO:0008006" key="3">
    <source>
        <dbReference type="Google" id="ProtNLM"/>
    </source>
</evidence>
<dbReference type="RefSeq" id="WP_185390221.1">
    <property type="nucleotide sequence ID" value="NZ_JAARQN010000019.1"/>
</dbReference>
<dbReference type="EMBL" id="JAARQN010000019">
    <property type="protein sequence ID" value="MBC1459078.1"/>
    <property type="molecule type" value="Genomic_DNA"/>
</dbReference>
<reference evidence="1 2" key="1">
    <citation type="submission" date="2020-03" db="EMBL/GenBank/DDBJ databases">
        <title>Soil Listeria distribution.</title>
        <authorList>
            <person name="Liao J."/>
            <person name="Wiedmann M."/>
        </authorList>
    </citation>
    <scope>NUCLEOTIDE SEQUENCE [LARGE SCALE GENOMIC DNA]</scope>
    <source>
        <strain evidence="1 2">FSL L7-1614</strain>
    </source>
</reference>